<dbReference type="SMART" id="SM01001">
    <property type="entry name" value="AIRC"/>
    <property type="match status" value="1"/>
</dbReference>
<dbReference type="PANTHER" id="PTHR43064:SF1">
    <property type="entry name" value="SLL1489 PROTEIN"/>
    <property type="match status" value="1"/>
</dbReference>
<gene>
    <name evidence="2" type="ORF">RINTHH_13110</name>
</gene>
<proteinExistence type="predicted"/>
<dbReference type="AlphaFoldDB" id="M1X5M1"/>
<dbReference type="RefSeq" id="WP_008234056.1">
    <property type="nucleotide sequence ID" value="NZ_CAIY01000044.1"/>
</dbReference>
<dbReference type="Gene3D" id="3.40.50.1970">
    <property type="match status" value="1"/>
</dbReference>
<reference evidence="3" key="2">
    <citation type="submission" date="2016-01" db="EMBL/GenBank/DDBJ databases">
        <title>Diatom-associated endosymboitic cyanobacterium lacks core nitrogen metabolism enzymes.</title>
        <authorList>
            <person name="Hilton J.A."/>
            <person name="Foster R.A."/>
            <person name="Tripp H.J."/>
            <person name="Carter B.J."/>
            <person name="Zehr J.P."/>
            <person name="Villareal T.A."/>
        </authorList>
    </citation>
    <scope>NUCLEOTIDE SEQUENCE [LARGE SCALE GENOMIC DNA]</scope>
    <source>
        <strain evidence="3">HH01</strain>
    </source>
</reference>
<keyword evidence="3" id="KW-1185">Reference proteome</keyword>
<dbReference type="PANTHER" id="PTHR43064">
    <property type="entry name" value="PHOSPHORIBOSYLAMINOIMIDAZOLE CARBOXYLASE-RELATED"/>
    <property type="match status" value="1"/>
</dbReference>
<evidence type="ECO:0000313" key="3">
    <source>
        <dbReference type="Proteomes" id="UP000053051"/>
    </source>
</evidence>
<dbReference type="STRING" id="1165094.RINTHH_13110"/>
<evidence type="ECO:0000313" key="2">
    <source>
        <dbReference type="EMBL" id="CCH67466.1"/>
    </source>
</evidence>
<reference evidence="2 3" key="1">
    <citation type="submission" date="2012-05" db="EMBL/GenBank/DDBJ databases">
        <authorList>
            <person name="Hilton J."/>
        </authorList>
    </citation>
    <scope>NUCLEOTIDE SEQUENCE [LARGE SCALE GENOMIC DNA]</scope>
    <source>
        <strain evidence="2 3">HH01</strain>
    </source>
</reference>
<dbReference type="GO" id="GO:0016787">
    <property type="term" value="F:hydrolase activity"/>
    <property type="evidence" value="ECO:0007669"/>
    <property type="project" value="InterPro"/>
</dbReference>
<organism evidence="2 3">
    <name type="scientific">Richelia intracellularis HH01</name>
    <dbReference type="NCBI Taxonomy" id="1165094"/>
    <lineage>
        <taxon>Bacteria</taxon>
        <taxon>Bacillati</taxon>
        <taxon>Cyanobacteriota</taxon>
        <taxon>Cyanophyceae</taxon>
        <taxon>Nostocales</taxon>
        <taxon>Nostocaceae</taxon>
        <taxon>Richelia</taxon>
    </lineage>
</organism>
<dbReference type="Proteomes" id="UP000053051">
    <property type="component" value="Unassembled WGS sequence"/>
</dbReference>
<dbReference type="EMBL" id="CAIY01000044">
    <property type="protein sequence ID" value="CCH67466.1"/>
    <property type="molecule type" value="Genomic_DNA"/>
</dbReference>
<dbReference type="GO" id="GO:0006189">
    <property type="term" value="P:'de novo' IMP biosynthetic process"/>
    <property type="evidence" value="ECO:0007669"/>
    <property type="project" value="InterPro"/>
</dbReference>
<name>M1X5M1_9NOST</name>
<feature type="domain" description="PurE" evidence="1">
    <location>
        <begin position="132"/>
        <end position="264"/>
    </location>
</feature>
<dbReference type="NCBIfam" id="NF033503">
    <property type="entry name" value="LarB"/>
    <property type="match status" value="1"/>
</dbReference>
<comment type="caution">
    <text evidence="2">The sequence shown here is derived from an EMBL/GenBank/DDBJ whole genome shotgun (WGS) entry which is preliminary data.</text>
</comment>
<dbReference type="InterPro" id="IPR000031">
    <property type="entry name" value="PurE_dom"/>
</dbReference>
<dbReference type="Pfam" id="PF00731">
    <property type="entry name" value="AIRC"/>
    <property type="match status" value="1"/>
</dbReference>
<accession>M1X5M1</accession>
<dbReference type="OrthoDB" id="9782511at2"/>
<protein>
    <submittedName>
        <fullName evidence="2">Circadian phase modifier</fullName>
    </submittedName>
</protein>
<dbReference type="InterPro" id="IPR039476">
    <property type="entry name" value="P2CMN_synthase_LarB"/>
</dbReference>
<dbReference type="SUPFAM" id="SSF52255">
    <property type="entry name" value="N5-CAIR mutase (phosphoribosylaminoimidazole carboxylase, PurE)"/>
    <property type="match status" value="1"/>
</dbReference>
<evidence type="ECO:0000259" key="1">
    <source>
        <dbReference type="SMART" id="SM01001"/>
    </source>
</evidence>
<sequence length="268" mass="28641">MPDEKTLRFLLESIASGQVSTDVGLEQLKNLNYESIEEFAKIDNHRALRTGFPEVIWGHGKTTEQIIKIMNVMRQRTSVVMATRIQPKVYIALKSEVSDLQYYESARICAIIQGKTSPEDLTPYTIEELYPGVIVVISAGTADLPVAEEAAITAELSGFQVQRLWDVGVAGIHRLLDNRDLIASASVLIVVAGMEGALPSVVAGLANSPVIAVPTSIGYGASFNGLAPLLTMLNSCSAGIGVVNIDNGFGAAILAGQILRTVAKFNQG</sequence>